<dbReference type="Proteomes" id="UP000292052">
    <property type="component" value="Unassembled WGS sequence"/>
</dbReference>
<comment type="subcellular location">
    <subcellularLocation>
        <location evidence="13">Nucleus</location>
    </subcellularLocation>
</comment>
<evidence type="ECO:0000256" key="7">
    <source>
        <dbReference type="ARBA" id="ARBA00022833"/>
    </source>
</evidence>
<dbReference type="GO" id="GO:0016035">
    <property type="term" value="C:zeta DNA polymerase complex"/>
    <property type="evidence" value="ECO:0007669"/>
    <property type="project" value="InterPro"/>
</dbReference>
<organism evidence="21 22">
    <name type="scientific">Asbolus verrucosus</name>
    <name type="common">Desert ironclad beetle</name>
    <dbReference type="NCBI Taxonomy" id="1661398"/>
    <lineage>
        <taxon>Eukaryota</taxon>
        <taxon>Metazoa</taxon>
        <taxon>Ecdysozoa</taxon>
        <taxon>Arthropoda</taxon>
        <taxon>Hexapoda</taxon>
        <taxon>Insecta</taxon>
        <taxon>Pterygota</taxon>
        <taxon>Neoptera</taxon>
        <taxon>Endopterygota</taxon>
        <taxon>Coleoptera</taxon>
        <taxon>Polyphaga</taxon>
        <taxon>Cucujiformia</taxon>
        <taxon>Tenebrionidae</taxon>
        <taxon>Pimeliinae</taxon>
        <taxon>Asbolus</taxon>
    </lineage>
</organism>
<dbReference type="GO" id="GO:0008270">
    <property type="term" value="F:zinc ion binding"/>
    <property type="evidence" value="ECO:0007669"/>
    <property type="project" value="UniProtKB-KW"/>
</dbReference>
<dbReference type="InterPro" id="IPR030559">
    <property type="entry name" value="PolZ_Rev3"/>
</dbReference>
<evidence type="ECO:0000256" key="6">
    <source>
        <dbReference type="ARBA" id="ARBA00022763"/>
    </source>
</evidence>
<keyword evidence="14" id="KW-0175">Coiled coil</keyword>
<feature type="domain" description="DNA-directed DNA polymerase family B multifunctional" evidence="16">
    <location>
        <begin position="1029"/>
        <end position="1480"/>
    </location>
</feature>
<dbReference type="GO" id="GO:0042276">
    <property type="term" value="P:error-prone translesion synthesis"/>
    <property type="evidence" value="ECO:0007669"/>
    <property type="project" value="TreeGrafter"/>
</dbReference>
<dbReference type="InterPro" id="IPR023211">
    <property type="entry name" value="DNA_pol_palm_dom_sf"/>
</dbReference>
<evidence type="ECO:0000256" key="8">
    <source>
        <dbReference type="ARBA" id="ARBA00022932"/>
    </source>
</evidence>
<dbReference type="Pfam" id="PF00136">
    <property type="entry name" value="DNA_pol_B"/>
    <property type="match status" value="1"/>
</dbReference>
<dbReference type="Gene3D" id="1.10.132.60">
    <property type="entry name" value="DNA polymerase family B, C-terminal domain"/>
    <property type="match status" value="1"/>
</dbReference>
<keyword evidence="5 13" id="KW-0479">Metal-binding</keyword>
<keyword evidence="10 13" id="KW-0411">Iron-sulfur</keyword>
<dbReference type="InterPro" id="IPR036397">
    <property type="entry name" value="RNaseH_sf"/>
</dbReference>
<evidence type="ECO:0000259" key="17">
    <source>
        <dbReference type="Pfam" id="PF03104"/>
    </source>
</evidence>
<evidence type="ECO:0000256" key="11">
    <source>
        <dbReference type="ARBA" id="ARBA00023204"/>
    </source>
</evidence>
<dbReference type="InterPro" id="IPR025687">
    <property type="entry name" value="Znf-C4pol"/>
</dbReference>
<keyword evidence="13" id="KW-0863">Zinc-finger</keyword>
<dbReference type="PANTHER" id="PTHR45812">
    <property type="entry name" value="DNA POLYMERASE ZETA CATALYTIC SUBUNIT"/>
    <property type="match status" value="1"/>
</dbReference>
<dbReference type="FunFam" id="1.10.132.60:FF:000005">
    <property type="entry name" value="Putative DNA polymerase zeta catalytic subunit"/>
    <property type="match status" value="1"/>
</dbReference>
<evidence type="ECO:0000313" key="22">
    <source>
        <dbReference type="Proteomes" id="UP000292052"/>
    </source>
</evidence>
<feature type="region of interest" description="Disordered" evidence="15">
    <location>
        <begin position="415"/>
        <end position="444"/>
    </location>
</feature>
<dbReference type="CDD" id="cd05778">
    <property type="entry name" value="DNA_polB_zeta_exo"/>
    <property type="match status" value="1"/>
</dbReference>
<dbReference type="FunFam" id="3.30.420.10:FF:000024">
    <property type="entry name" value="DNA polymerase zeta catalytic subunit"/>
    <property type="match status" value="1"/>
</dbReference>
<keyword evidence="6" id="KW-0227">DNA damage</keyword>
<keyword evidence="13" id="KW-0004">4Fe-4S</keyword>
<keyword evidence="22" id="KW-1185">Reference proteome</keyword>
<keyword evidence="13" id="KW-0235">DNA replication</keyword>
<dbReference type="InterPro" id="IPR017964">
    <property type="entry name" value="DNA-dir_DNA_pol_B_CS"/>
</dbReference>
<keyword evidence="4 13" id="KW-0548">Nucleotidyltransferase</keyword>
<name>A0A482VEA6_ASBVE</name>
<dbReference type="GO" id="GO:0000724">
    <property type="term" value="P:double-strand break repair via homologous recombination"/>
    <property type="evidence" value="ECO:0007669"/>
    <property type="project" value="TreeGrafter"/>
</dbReference>
<gene>
    <name evidence="21" type="ORF">BDFB_005197</name>
</gene>
<dbReference type="GO" id="GO:0006260">
    <property type="term" value="P:DNA replication"/>
    <property type="evidence" value="ECO:0007669"/>
    <property type="project" value="UniProtKB-KW"/>
</dbReference>
<dbReference type="Pfam" id="PF24055">
    <property type="entry name" value="POL3_N"/>
    <property type="match status" value="1"/>
</dbReference>
<protein>
    <recommendedName>
        <fullName evidence="13">DNA polymerase</fullName>
        <ecNumber evidence="13">2.7.7.7</ecNumber>
    </recommendedName>
</protein>
<feature type="coiled-coil region" evidence="14">
    <location>
        <begin position="238"/>
        <end position="298"/>
    </location>
</feature>
<dbReference type="GO" id="GO:0005634">
    <property type="term" value="C:nucleus"/>
    <property type="evidence" value="ECO:0007669"/>
    <property type="project" value="UniProtKB-SubCell"/>
</dbReference>
<dbReference type="PRINTS" id="PR00106">
    <property type="entry name" value="DNAPOLB"/>
</dbReference>
<dbReference type="InterPro" id="IPR042087">
    <property type="entry name" value="DNA_pol_B_thumb"/>
</dbReference>
<feature type="compositionally biased region" description="Basic and acidic residues" evidence="15">
    <location>
        <begin position="418"/>
        <end position="437"/>
    </location>
</feature>
<dbReference type="Pfam" id="PF14260">
    <property type="entry name" value="zf-C4pol"/>
    <property type="match status" value="1"/>
</dbReference>
<keyword evidence="3 13" id="KW-0808">Transferase</keyword>
<dbReference type="EC" id="2.7.7.7" evidence="13"/>
<evidence type="ECO:0000259" key="18">
    <source>
        <dbReference type="Pfam" id="PF14260"/>
    </source>
</evidence>
<dbReference type="STRING" id="1661398.A0A482VEA6"/>
<dbReference type="PANTHER" id="PTHR45812:SF1">
    <property type="entry name" value="DNA POLYMERASE ZETA CATALYTIC SUBUNIT"/>
    <property type="match status" value="1"/>
</dbReference>
<dbReference type="InterPro" id="IPR006134">
    <property type="entry name" value="DNA-dir_DNA_pol_B_multi_dom"/>
</dbReference>
<dbReference type="InterPro" id="IPR056447">
    <property type="entry name" value="REV3_N"/>
</dbReference>
<evidence type="ECO:0000259" key="20">
    <source>
        <dbReference type="Pfam" id="PF24065"/>
    </source>
</evidence>
<comment type="caution">
    <text evidence="21">The sequence shown here is derived from an EMBL/GenBank/DDBJ whole genome shotgun (WGS) entry which is preliminary data.</text>
</comment>
<evidence type="ECO:0000256" key="2">
    <source>
        <dbReference type="ARBA" id="ARBA00005755"/>
    </source>
</evidence>
<dbReference type="InterPro" id="IPR012337">
    <property type="entry name" value="RNaseH-like_sf"/>
</dbReference>
<dbReference type="SUPFAM" id="SSF53098">
    <property type="entry name" value="Ribonuclease H-like"/>
    <property type="match status" value="1"/>
</dbReference>
<dbReference type="InterPro" id="IPR043502">
    <property type="entry name" value="DNA/RNA_pol_sf"/>
</dbReference>
<dbReference type="Gene3D" id="1.10.287.690">
    <property type="entry name" value="Helix hairpin bin"/>
    <property type="match status" value="1"/>
</dbReference>
<sequence>MSCVNAVRIVNADFYMTSPIQGLDVMYSDFRGSSVTQVPVIRIFGSADTGKKICLHIHGVFPYLYIPYDGSEDANSLKYQIAASIDKALNISFGQGSSTTQHVYKVSLVSGIPLYGYHVREHQFFKIFLFNPALIRKVSNMLQSEVILGKLYQPHESHIPFVLQFMIDYNLHGMSKILLSEMKYRGSPGEGASNSENLFSPSIPKQSSCELEADALSEHILNRLEVSKGNIAINPGIAALWEDEKQRLRDKNENSQISPCLTLSSVQVAPTKSHLIFKQALLEKLTLSENAVEKVEQNLTVYPAETPPNKTVKNASLIDFHTPLSSDVANDTLDSTSTFDDEAKNLFEVLHDLGENAEIGDADSILSQVQNENENDDDDDDYLDLSVSMAETTPFKNIMNEMDVDDDILNTTVVPQLDGHHDSDSSDECDRNTDKKPNQKGKSSSKYVALPIYVSSSAISNEKQDITVYEDSLECELKPERREKICNLQSSLDQEKISEEKKKEVGFTVAQLYDFQTNFKAKEGSSKKLTQNSETCDLSNPSIDPKTSQTSDDSWYYNGEFSQKLHQEDRLSTNLPQISEHPPLRNVIITPQYKPPTRSEVIESLDKLNIPKTAHEIPYYGNVEDVTGSVEIGHSVLKILSKTTAHLEDFKSCFNGLDAHRKTMLPDNVKWSHENVKNLKLSFCSVGSCVITPAKQPPTVEAVMEWIKNKSAIPQEADVKKDREKVTVHIPTSPGRLDESDLELSLSISTCDSDSAVSSPVLEKKRKIVSQRANSCQITGVTLNNTYGFKITPENFQNARACNECQYITIMSVELHVQTRGDLKPDPAYDSIEAVFYSITEDSPESINKSGIIAVGADSVKSENCDCVASEEELINEFVKLIQKWDPDLFVGYEIEMLSWGYLLDRARVLGNNLIFTLSRIIDGKNSRNYDDDGSLKITGRIVLDVWRLLRHEIALQSYTFENIVYHILHQRIPLYSFKDLSSWWNSSLHRHRTISYYSFRAEGSLKIMEQLDLIGRTSELARLFGIQFFEVLSRGSQFRVESMMLRLAKPLNYIPVSPSVQQRAKMKAPEFLPLILEPESRLYVDPVIVLDFQSLYPSMIIAYNYCFSTCLGKVIHLGKNSPFEFGATQLKVSRDRVRKLVNGDCLNFSPCGVAYVKSHIRDGILPRMLREILETRLMVKNSMKKNKDDKLLLKVLHNRQLGLKLIANVTYGYTAANFSGRMPAMELADSVVSKGRETLQRAIAMVESTPEWKAKVVYGDTDSLFVLVPGKSRTEAFEIGRKIAEAVTNDNPDPVKLKLEKVYHPCILQTKKRYVGYMYESPEQSEPTYDAKGIETVRRDGCPAVAKMLEKCLRLLFETKNVSLVKQYVQRQFQKILIGRISLQDLTFAKEYRGASGYRPGACVPALELTRKWTAIDKRNEPRNKQRVPYVIASGPPGVPLIRLVRSPTEFLDDPSLRPNAIYYITKVIIPPINRCFNLIGADLTGWFNQMPRKHLQYLPNFSPGKKNTISQYFSSNICAVCGEQTQNSLCNECVNQQQNTSVILHEKIRLWEKSYCNVNLICQTCTGITDQNVCVSLDCPVLYRVNQTTRDLQQTTYVRQVLSSLTCEYET</sequence>
<accession>A0A482VEA6</accession>
<comment type="catalytic activity">
    <reaction evidence="12 13">
        <text>DNA(n) + a 2'-deoxyribonucleoside 5'-triphosphate = DNA(n+1) + diphosphate</text>
        <dbReference type="Rhea" id="RHEA:22508"/>
        <dbReference type="Rhea" id="RHEA-COMP:17339"/>
        <dbReference type="Rhea" id="RHEA-COMP:17340"/>
        <dbReference type="ChEBI" id="CHEBI:33019"/>
        <dbReference type="ChEBI" id="CHEBI:61560"/>
        <dbReference type="ChEBI" id="CHEBI:173112"/>
        <dbReference type="EC" id="2.7.7.7"/>
    </reaction>
</comment>
<dbReference type="CDD" id="cd05534">
    <property type="entry name" value="POLBc_zeta"/>
    <property type="match status" value="1"/>
</dbReference>
<evidence type="ECO:0000259" key="16">
    <source>
        <dbReference type="Pfam" id="PF00136"/>
    </source>
</evidence>
<dbReference type="Gene3D" id="3.30.342.10">
    <property type="entry name" value="DNA Polymerase, chain B, domain 1"/>
    <property type="match status" value="1"/>
</dbReference>
<dbReference type="OrthoDB" id="2414538at2759"/>
<dbReference type="GO" id="GO:0000166">
    <property type="term" value="F:nucleotide binding"/>
    <property type="evidence" value="ECO:0007669"/>
    <property type="project" value="InterPro"/>
</dbReference>
<dbReference type="SMART" id="SM00486">
    <property type="entry name" value="POLBc"/>
    <property type="match status" value="1"/>
</dbReference>
<evidence type="ECO:0000256" key="5">
    <source>
        <dbReference type="ARBA" id="ARBA00022723"/>
    </source>
</evidence>
<dbReference type="GO" id="GO:0003887">
    <property type="term" value="F:DNA-directed DNA polymerase activity"/>
    <property type="evidence" value="ECO:0007669"/>
    <property type="project" value="UniProtKB-KW"/>
</dbReference>
<dbReference type="Gene3D" id="3.90.1600.10">
    <property type="entry name" value="Palm domain of DNA polymerase"/>
    <property type="match status" value="1"/>
</dbReference>
<feature type="domain" description="C4-type zinc-finger of DNA polymerase delta" evidence="18">
    <location>
        <begin position="1520"/>
        <end position="1586"/>
    </location>
</feature>
<evidence type="ECO:0000256" key="10">
    <source>
        <dbReference type="ARBA" id="ARBA00023014"/>
    </source>
</evidence>
<evidence type="ECO:0000256" key="12">
    <source>
        <dbReference type="ARBA" id="ARBA00049244"/>
    </source>
</evidence>
<dbReference type="InterPro" id="IPR006133">
    <property type="entry name" value="DNA-dir_DNA_pol_B_exonuc"/>
</dbReference>
<reference evidence="21 22" key="1">
    <citation type="submission" date="2017-03" db="EMBL/GenBank/DDBJ databases">
        <title>Genome of the blue death feigning beetle - Asbolus verrucosus.</title>
        <authorList>
            <person name="Rider S.D."/>
        </authorList>
    </citation>
    <scope>NUCLEOTIDE SEQUENCE [LARGE SCALE GENOMIC DNA]</scope>
    <source>
        <strain evidence="21">Butters</strain>
        <tissue evidence="21">Head and leg muscle</tissue>
    </source>
</reference>
<keyword evidence="7 13" id="KW-0862">Zinc</keyword>
<dbReference type="GO" id="GO:0003677">
    <property type="term" value="F:DNA binding"/>
    <property type="evidence" value="ECO:0007669"/>
    <property type="project" value="UniProtKB-KW"/>
</dbReference>
<evidence type="ECO:0000256" key="3">
    <source>
        <dbReference type="ARBA" id="ARBA00022679"/>
    </source>
</evidence>
<evidence type="ECO:0000256" key="9">
    <source>
        <dbReference type="ARBA" id="ARBA00023004"/>
    </source>
</evidence>
<feature type="domain" description="DNA polymerase delta/zeta catalytic subunit N-terminal" evidence="19">
    <location>
        <begin position="59"/>
        <end position="135"/>
    </location>
</feature>
<feature type="region of interest" description="Disordered" evidence="15">
    <location>
        <begin position="523"/>
        <end position="554"/>
    </location>
</feature>
<feature type="domain" description="DNA-directed DNA polymerase family B exonuclease" evidence="17">
    <location>
        <begin position="790"/>
        <end position="963"/>
    </location>
</feature>
<evidence type="ECO:0000256" key="13">
    <source>
        <dbReference type="RuleBase" id="RU000442"/>
    </source>
</evidence>
<keyword evidence="13" id="KW-0539">Nucleus</keyword>
<dbReference type="Gene3D" id="3.30.420.10">
    <property type="entry name" value="Ribonuclease H-like superfamily/Ribonuclease H"/>
    <property type="match status" value="1"/>
</dbReference>
<evidence type="ECO:0000256" key="1">
    <source>
        <dbReference type="ARBA" id="ARBA00001966"/>
    </source>
</evidence>
<dbReference type="Pfam" id="PF24065">
    <property type="entry name" value="REV3_N"/>
    <property type="match status" value="1"/>
</dbReference>
<keyword evidence="13" id="KW-0238">DNA-binding</keyword>
<keyword evidence="11" id="KW-0234">DNA repair</keyword>
<dbReference type="InterPro" id="IPR056435">
    <property type="entry name" value="DPOD/Z_N"/>
</dbReference>
<dbReference type="Pfam" id="PF03104">
    <property type="entry name" value="DNA_pol_B_exo1"/>
    <property type="match status" value="1"/>
</dbReference>
<dbReference type="SUPFAM" id="SSF56672">
    <property type="entry name" value="DNA/RNA polymerases"/>
    <property type="match status" value="1"/>
</dbReference>
<evidence type="ECO:0000313" key="21">
    <source>
        <dbReference type="EMBL" id="RZB70336.1"/>
    </source>
</evidence>
<evidence type="ECO:0000256" key="14">
    <source>
        <dbReference type="SAM" id="Coils"/>
    </source>
</evidence>
<evidence type="ECO:0000256" key="15">
    <source>
        <dbReference type="SAM" id="MobiDB-lite"/>
    </source>
</evidence>
<dbReference type="FunFam" id="3.30.342.10:FF:000002">
    <property type="entry name" value="DNA polymerase zeta catalytic subunit isoform X1"/>
    <property type="match status" value="1"/>
</dbReference>
<dbReference type="PROSITE" id="PS00116">
    <property type="entry name" value="DNA_POLYMERASE_B"/>
    <property type="match status" value="1"/>
</dbReference>
<keyword evidence="9 13" id="KW-0408">Iron</keyword>
<feature type="compositionally biased region" description="Polar residues" evidence="15">
    <location>
        <begin position="527"/>
        <end position="553"/>
    </location>
</feature>
<proteinExistence type="inferred from homology"/>
<feature type="domain" description="DNA polymerase zeta catalytic subunit N-terminal" evidence="20">
    <location>
        <begin position="7"/>
        <end position="58"/>
    </location>
</feature>
<comment type="cofactor">
    <cofactor evidence="1 13">
        <name>[4Fe-4S] cluster</name>
        <dbReference type="ChEBI" id="CHEBI:49883"/>
    </cofactor>
</comment>
<dbReference type="EMBL" id="QDEB01109275">
    <property type="protein sequence ID" value="RZB70336.1"/>
    <property type="molecule type" value="Genomic_DNA"/>
</dbReference>
<dbReference type="InterPro" id="IPR006172">
    <property type="entry name" value="DNA-dir_DNA_pol_B"/>
</dbReference>
<comment type="similarity">
    <text evidence="2 13">Belongs to the DNA polymerase type-B family.</text>
</comment>
<evidence type="ECO:0000256" key="4">
    <source>
        <dbReference type="ARBA" id="ARBA00022695"/>
    </source>
</evidence>
<evidence type="ECO:0000259" key="19">
    <source>
        <dbReference type="Pfam" id="PF24055"/>
    </source>
</evidence>
<keyword evidence="8 13" id="KW-0239">DNA-directed DNA polymerase</keyword>
<dbReference type="GO" id="GO:0051539">
    <property type="term" value="F:4 iron, 4 sulfur cluster binding"/>
    <property type="evidence" value="ECO:0007669"/>
    <property type="project" value="UniProtKB-KW"/>
</dbReference>
<dbReference type="FunFam" id="1.10.287.690:FF:000002">
    <property type="entry name" value="DNA polymerase zeta"/>
    <property type="match status" value="1"/>
</dbReference>